<evidence type="ECO:0000259" key="1">
    <source>
        <dbReference type="Pfam" id="PF08245"/>
    </source>
</evidence>
<dbReference type="InterPro" id="IPR008337">
    <property type="entry name" value="Capsule_biosynth_CapB"/>
</dbReference>
<dbReference type="RefSeq" id="WP_015440932.1">
    <property type="nucleotide sequence ID" value="NC_020520.1"/>
</dbReference>
<dbReference type="EMBL" id="AP012057">
    <property type="protein sequence ID" value="BAN01685.1"/>
    <property type="molecule type" value="Genomic_DNA"/>
</dbReference>
<proteinExistence type="predicted"/>
<dbReference type="SUPFAM" id="SSF53623">
    <property type="entry name" value="MurD-like peptide ligases, catalytic domain"/>
    <property type="match status" value="1"/>
</dbReference>
<organism evidence="2 3">
    <name type="scientific">Ilumatobacter coccineus (strain NBRC 103263 / KCTC 29153 / YM16-304)</name>
    <dbReference type="NCBI Taxonomy" id="1313172"/>
    <lineage>
        <taxon>Bacteria</taxon>
        <taxon>Bacillati</taxon>
        <taxon>Actinomycetota</taxon>
        <taxon>Acidimicrobiia</taxon>
        <taxon>Acidimicrobiales</taxon>
        <taxon>Ilumatobacteraceae</taxon>
        <taxon>Ilumatobacter</taxon>
    </lineage>
</organism>
<dbReference type="KEGG" id="aym:YM304_13710"/>
<dbReference type="AlphaFoldDB" id="A0A6C7E968"/>
<evidence type="ECO:0000313" key="2">
    <source>
        <dbReference type="EMBL" id="BAN01685.1"/>
    </source>
</evidence>
<dbReference type="InterPro" id="IPR013221">
    <property type="entry name" value="Mur_ligase_cen"/>
</dbReference>
<keyword evidence="3" id="KW-1185">Reference proteome</keyword>
<sequence length="431" mass="47696">MIAGVLVSVTLILRWRLETLAHRRLVDGLDWRIHVNGIRGKSTVARIIAGMLREHGLVTVAKSTGTFAAVINRDGIDEPINRKGPPTILEQIEIARAYVTEDVDALVIECMALKPEYQEVSERMIVRSNIGVLTNVREDHQDVMGETLPEIARSLLSTCPRDGILVTSEQNPEIVEIMREVAESKGTKLVVADPDEVTDEENSAFDFISFKENVTIALAIADIIGIPRDVAVRGMAKAEPDPGVLRMKELRIGTGPIAREPGGTKKVTWANLFAVNDRESMIAAMQKLDPFMTADTTVVGILNNRDDRERRAVQFADVGVNDLDFDRLVTFGAYEGLVTDRLKQNGYDPANILNLGDEHSFTQTEIIDQMISQQPTAHVLVVGFVNIHTHQAEEMLEYFEEEAEPWLPHFDDEFDAVLAGLPAANGSEQPA</sequence>
<dbReference type="NCBIfam" id="TIGR04012">
    <property type="entry name" value="poly_gGlu_PgsB"/>
    <property type="match status" value="1"/>
</dbReference>
<dbReference type="GO" id="GO:0005524">
    <property type="term" value="F:ATP binding"/>
    <property type="evidence" value="ECO:0007669"/>
    <property type="project" value="InterPro"/>
</dbReference>
<name>A0A6C7E968_ILUCY</name>
<dbReference type="GO" id="GO:0016020">
    <property type="term" value="C:membrane"/>
    <property type="evidence" value="ECO:0007669"/>
    <property type="project" value="InterPro"/>
</dbReference>
<dbReference type="GO" id="GO:0045227">
    <property type="term" value="P:capsule polysaccharide biosynthetic process"/>
    <property type="evidence" value="ECO:0007669"/>
    <property type="project" value="InterPro"/>
</dbReference>
<dbReference type="PANTHER" id="PTHR43445:SF1">
    <property type="entry name" value="PGA SYNTHASE CAPB"/>
    <property type="match status" value="1"/>
</dbReference>
<dbReference type="EC" id="6.3.2.-" evidence="2"/>
<dbReference type="PRINTS" id="PR01758">
    <property type="entry name" value="CAPSULEPROTB"/>
</dbReference>
<dbReference type="Proteomes" id="UP000011863">
    <property type="component" value="Chromosome"/>
</dbReference>
<reference evidence="2 3" key="1">
    <citation type="journal article" date="2013" name="Int. J. Syst. Evol. Microbiol.">
        <title>Ilumatobacter nonamiense sp. nov. and Ilumatobacter coccineum sp. nov., isolated from seashore sand.</title>
        <authorList>
            <person name="Matsumoto A."/>
            <person name="Kasai H."/>
            <person name="Matsuo Y."/>
            <person name="Shizuri Y."/>
            <person name="Ichikawa N."/>
            <person name="Fujita N."/>
            <person name="Omura S."/>
            <person name="Takahashi Y."/>
        </authorList>
    </citation>
    <scope>NUCLEOTIDE SEQUENCE [LARGE SCALE GENOMIC DNA]</scope>
    <source>
        <strain evidence="3">NBRC 103263 / KCTC 29153 / YM16-304</strain>
    </source>
</reference>
<evidence type="ECO:0000313" key="3">
    <source>
        <dbReference type="Proteomes" id="UP000011863"/>
    </source>
</evidence>
<dbReference type="GO" id="GO:0016881">
    <property type="term" value="F:acid-amino acid ligase activity"/>
    <property type="evidence" value="ECO:0007669"/>
    <property type="project" value="InterPro"/>
</dbReference>
<dbReference type="InterPro" id="IPR050061">
    <property type="entry name" value="MurCDEF_pg_biosynth"/>
</dbReference>
<dbReference type="PANTHER" id="PTHR43445">
    <property type="entry name" value="UDP-N-ACETYLMURAMATE--L-ALANINE LIGASE-RELATED"/>
    <property type="match status" value="1"/>
</dbReference>
<protein>
    <submittedName>
        <fullName evidence="2">PGA synthase capB</fullName>
        <ecNumber evidence="2">6.3.2.-</ecNumber>
    </submittedName>
</protein>
<dbReference type="InterPro" id="IPR036565">
    <property type="entry name" value="Mur-like_cat_sf"/>
</dbReference>
<dbReference type="Gene3D" id="3.40.1190.10">
    <property type="entry name" value="Mur-like, catalytic domain"/>
    <property type="match status" value="1"/>
</dbReference>
<gene>
    <name evidence="2" type="primary">capB</name>
    <name evidence="2" type="synonym">pgsB</name>
    <name evidence="2" type="ORF">YM304_13710</name>
</gene>
<feature type="domain" description="Mur ligase central" evidence="1">
    <location>
        <begin position="37"/>
        <end position="192"/>
    </location>
</feature>
<dbReference type="Pfam" id="PF08245">
    <property type="entry name" value="Mur_ligase_M"/>
    <property type="match status" value="1"/>
</dbReference>
<accession>A0A6C7E968</accession>
<keyword evidence="2" id="KW-0436">Ligase</keyword>